<keyword evidence="2" id="KW-0812">Transmembrane</keyword>
<feature type="region of interest" description="Disordered" evidence="1">
    <location>
        <begin position="250"/>
        <end position="275"/>
    </location>
</feature>
<evidence type="ECO:0000256" key="1">
    <source>
        <dbReference type="SAM" id="MobiDB-lite"/>
    </source>
</evidence>
<evidence type="ECO:0000256" key="2">
    <source>
        <dbReference type="SAM" id="Phobius"/>
    </source>
</evidence>
<feature type="transmembrane region" description="Helical" evidence="2">
    <location>
        <begin position="231"/>
        <end position="248"/>
    </location>
</feature>
<dbReference type="EMBL" id="DXFZ01000009">
    <property type="protein sequence ID" value="HIW95016.1"/>
    <property type="molecule type" value="Genomic_DNA"/>
</dbReference>
<name>A0A9D1RV46_9CORY</name>
<sequence>MEHWCLEHPQAGLLEVFVGAGEALQQLDKHFPQGDKLADGGNQVLVLHDGEVVARLERPQSLKLDVSKGRKSVEEGEYNYHIGFDLPQLELQPNLLRNYLFTVRVKDKEGWVHFDPPPGSMAEKKAKEMEGSSFKRWLYPILAGLGKGSWALTVIIFGPVIARFVGQVREWLAQYLPDWQLPSIPWPEINWPDITMPSINLPEINLPSWNLPDWMDPILEAIAVAMEYSKVWVPILIGVALGIAAVRNKRKSDERKQRWAQQHESPDDPGDEERA</sequence>
<dbReference type="Proteomes" id="UP000824189">
    <property type="component" value="Unassembled WGS sequence"/>
</dbReference>
<accession>A0A9D1RV46</accession>
<protein>
    <submittedName>
        <fullName evidence="3">Uncharacterized protein</fullName>
    </submittedName>
</protein>
<proteinExistence type="predicted"/>
<comment type="caution">
    <text evidence="3">The sequence shown here is derived from an EMBL/GenBank/DDBJ whole genome shotgun (WGS) entry which is preliminary data.</text>
</comment>
<dbReference type="AlphaFoldDB" id="A0A9D1RV46"/>
<keyword evidence="2" id="KW-1133">Transmembrane helix</keyword>
<organism evidence="3 4">
    <name type="scientific">Candidatus Corynebacterium gallistercoris</name>
    <dbReference type="NCBI Taxonomy" id="2838530"/>
    <lineage>
        <taxon>Bacteria</taxon>
        <taxon>Bacillati</taxon>
        <taxon>Actinomycetota</taxon>
        <taxon>Actinomycetes</taxon>
        <taxon>Mycobacteriales</taxon>
        <taxon>Corynebacteriaceae</taxon>
        <taxon>Corynebacterium</taxon>
    </lineage>
</organism>
<evidence type="ECO:0000313" key="3">
    <source>
        <dbReference type="EMBL" id="HIW95016.1"/>
    </source>
</evidence>
<evidence type="ECO:0000313" key="4">
    <source>
        <dbReference type="Proteomes" id="UP000824189"/>
    </source>
</evidence>
<reference evidence="3" key="2">
    <citation type="submission" date="2021-04" db="EMBL/GenBank/DDBJ databases">
        <authorList>
            <person name="Gilroy R."/>
        </authorList>
    </citation>
    <scope>NUCLEOTIDE SEQUENCE</scope>
    <source>
        <strain evidence="3">4376</strain>
    </source>
</reference>
<reference evidence="3" key="1">
    <citation type="journal article" date="2021" name="PeerJ">
        <title>Extensive microbial diversity within the chicken gut microbiome revealed by metagenomics and culture.</title>
        <authorList>
            <person name="Gilroy R."/>
            <person name="Ravi A."/>
            <person name="Getino M."/>
            <person name="Pursley I."/>
            <person name="Horton D.L."/>
            <person name="Alikhan N.F."/>
            <person name="Baker D."/>
            <person name="Gharbi K."/>
            <person name="Hall N."/>
            <person name="Watson M."/>
            <person name="Adriaenssens E.M."/>
            <person name="Foster-Nyarko E."/>
            <person name="Jarju S."/>
            <person name="Secka A."/>
            <person name="Antonio M."/>
            <person name="Oren A."/>
            <person name="Chaudhuri R.R."/>
            <person name="La Ragione R."/>
            <person name="Hildebrand F."/>
            <person name="Pallen M.J."/>
        </authorList>
    </citation>
    <scope>NUCLEOTIDE SEQUENCE</scope>
    <source>
        <strain evidence="3">4376</strain>
    </source>
</reference>
<keyword evidence="2" id="KW-0472">Membrane</keyword>
<gene>
    <name evidence="3" type="ORF">H9867_00790</name>
</gene>